<organism evidence="2 3">
    <name type="scientific">Oryza rufipogon</name>
    <name type="common">Brownbeard rice</name>
    <name type="synonym">Asian wild rice</name>
    <dbReference type="NCBI Taxonomy" id="4529"/>
    <lineage>
        <taxon>Eukaryota</taxon>
        <taxon>Viridiplantae</taxon>
        <taxon>Streptophyta</taxon>
        <taxon>Embryophyta</taxon>
        <taxon>Tracheophyta</taxon>
        <taxon>Spermatophyta</taxon>
        <taxon>Magnoliopsida</taxon>
        <taxon>Liliopsida</taxon>
        <taxon>Poales</taxon>
        <taxon>Poaceae</taxon>
        <taxon>BOP clade</taxon>
        <taxon>Oryzoideae</taxon>
        <taxon>Oryzeae</taxon>
        <taxon>Oryzinae</taxon>
        <taxon>Oryza</taxon>
    </lineage>
</organism>
<proteinExistence type="predicted"/>
<name>A0A0E0QGH9_ORYRU</name>
<feature type="compositionally biased region" description="Low complexity" evidence="1">
    <location>
        <begin position="27"/>
        <end position="36"/>
    </location>
</feature>
<dbReference type="Proteomes" id="UP000008022">
    <property type="component" value="Unassembled WGS sequence"/>
</dbReference>
<reference evidence="2" key="2">
    <citation type="submission" date="2015-06" db="UniProtKB">
        <authorList>
            <consortium name="EnsemblPlants"/>
        </authorList>
    </citation>
    <scope>IDENTIFICATION</scope>
</reference>
<feature type="compositionally biased region" description="Basic residues" evidence="1">
    <location>
        <begin position="1"/>
        <end position="11"/>
    </location>
</feature>
<dbReference type="EnsemblPlants" id="ORUFI08G09380.1">
    <property type="protein sequence ID" value="ORUFI08G09380.1"/>
    <property type="gene ID" value="ORUFI08G09380"/>
</dbReference>
<feature type="region of interest" description="Disordered" evidence="1">
    <location>
        <begin position="1"/>
        <end position="41"/>
    </location>
</feature>
<evidence type="ECO:0000256" key="1">
    <source>
        <dbReference type="SAM" id="MobiDB-lite"/>
    </source>
</evidence>
<accession>A0A0E0QGH9</accession>
<dbReference type="HOGENOM" id="CLU_2282078_0_0_1"/>
<evidence type="ECO:0000313" key="3">
    <source>
        <dbReference type="Proteomes" id="UP000008022"/>
    </source>
</evidence>
<dbReference type="Gramene" id="ORUFI08G09380.1">
    <property type="protein sequence ID" value="ORUFI08G09380.1"/>
    <property type="gene ID" value="ORUFI08G09380"/>
</dbReference>
<sequence length="102" mass="11385">MLRRIWRRRRRGEGQRRARGGGPVGQAGSEAVAEAAEAGRRGWGRWRWRRPGEAGGVARTAAAPLLRRQGARRGGEGCQEHVHQVGFDLIVGRQNRLVLKWA</sequence>
<keyword evidence="3" id="KW-1185">Reference proteome</keyword>
<dbReference type="AlphaFoldDB" id="A0A0E0QGH9"/>
<evidence type="ECO:0000313" key="2">
    <source>
        <dbReference type="EnsemblPlants" id="ORUFI08G09380.1"/>
    </source>
</evidence>
<protein>
    <submittedName>
        <fullName evidence="2">Uncharacterized protein</fullName>
    </submittedName>
</protein>
<reference evidence="3" key="1">
    <citation type="submission" date="2013-06" db="EMBL/GenBank/DDBJ databases">
        <authorList>
            <person name="Zhao Q."/>
        </authorList>
    </citation>
    <scope>NUCLEOTIDE SEQUENCE</scope>
    <source>
        <strain evidence="3">cv. W1943</strain>
    </source>
</reference>